<feature type="domain" description="Mannose-1-phosphate guanyltransferase C-terminal" evidence="3">
    <location>
        <begin position="99"/>
        <end position="194"/>
    </location>
</feature>
<evidence type="ECO:0000259" key="3">
    <source>
        <dbReference type="Pfam" id="PF25087"/>
    </source>
</evidence>
<dbReference type="InterPro" id="IPR011004">
    <property type="entry name" value="Trimer_LpxA-like_sf"/>
</dbReference>
<dbReference type="Pfam" id="PF25087">
    <property type="entry name" value="GMPPB_C"/>
    <property type="match status" value="1"/>
</dbReference>
<evidence type="ECO:0000256" key="1">
    <source>
        <dbReference type="ARBA" id="ARBA00007274"/>
    </source>
</evidence>
<dbReference type="OrthoDB" id="708224at2"/>
<keyword evidence="5" id="KW-1185">Reference proteome</keyword>
<dbReference type="SUPFAM" id="SSF51161">
    <property type="entry name" value="Trimeric LpxA-like enzymes"/>
    <property type="match status" value="1"/>
</dbReference>
<dbReference type="RefSeq" id="WP_007217830.1">
    <property type="nucleotide sequence ID" value="NZ_JH724087.1"/>
</dbReference>
<accession>I9F5Y6</accession>
<dbReference type="Gene3D" id="2.160.10.10">
    <property type="entry name" value="Hexapeptide repeat proteins"/>
    <property type="match status" value="1"/>
</dbReference>
<dbReference type="PANTHER" id="PTHR43300">
    <property type="entry name" value="ACETYLTRANSFERASE"/>
    <property type="match status" value="1"/>
</dbReference>
<comment type="similarity">
    <text evidence="1">Belongs to the transferase hexapeptide repeat family.</text>
</comment>
<dbReference type="InterPro" id="IPR041561">
    <property type="entry name" value="PglD_N"/>
</dbReference>
<dbReference type="EMBL" id="AGXG01000077">
    <property type="protein sequence ID" value="EIY28464.1"/>
    <property type="molecule type" value="Genomic_DNA"/>
</dbReference>
<dbReference type="InterPro" id="IPR056729">
    <property type="entry name" value="GMPPB_C"/>
</dbReference>
<organism evidence="4 5">
    <name type="scientific">Bacteroides cellulosilyticus CL02T12C19</name>
    <dbReference type="NCBI Taxonomy" id="997874"/>
    <lineage>
        <taxon>Bacteria</taxon>
        <taxon>Pseudomonadati</taxon>
        <taxon>Bacteroidota</taxon>
        <taxon>Bacteroidia</taxon>
        <taxon>Bacteroidales</taxon>
        <taxon>Bacteroidaceae</taxon>
        <taxon>Bacteroides</taxon>
    </lineage>
</organism>
<reference evidence="4 5" key="1">
    <citation type="submission" date="2012-02" db="EMBL/GenBank/DDBJ databases">
        <title>The Genome Sequence of Bacteroides cellulosilyticus CL02T12C19.</title>
        <authorList>
            <consortium name="The Broad Institute Genome Sequencing Platform"/>
            <person name="Earl A."/>
            <person name="Ward D."/>
            <person name="Feldgarden M."/>
            <person name="Gevers D."/>
            <person name="Zitomersky N.L."/>
            <person name="Coyne M.J."/>
            <person name="Comstock L.E."/>
            <person name="Young S.K."/>
            <person name="Zeng Q."/>
            <person name="Gargeya S."/>
            <person name="Fitzgerald M."/>
            <person name="Haas B."/>
            <person name="Abouelleil A."/>
            <person name="Alvarado L."/>
            <person name="Arachchi H.M."/>
            <person name="Berlin A."/>
            <person name="Chapman S.B."/>
            <person name="Gearin G."/>
            <person name="Goldberg J."/>
            <person name="Griggs A."/>
            <person name="Gujja S."/>
            <person name="Hansen M."/>
            <person name="Heiman D."/>
            <person name="Howarth C."/>
            <person name="Larimer J."/>
            <person name="Lui A."/>
            <person name="MacDonald P.J.P."/>
            <person name="McCowen C."/>
            <person name="Montmayeur A."/>
            <person name="Murphy C."/>
            <person name="Neiman D."/>
            <person name="Pearson M."/>
            <person name="Priest M."/>
            <person name="Roberts A."/>
            <person name="Saif S."/>
            <person name="Shea T."/>
            <person name="Sisk P."/>
            <person name="Stolte C."/>
            <person name="Sykes S."/>
            <person name="Wortman J."/>
            <person name="Nusbaum C."/>
            <person name="Birren B."/>
        </authorList>
    </citation>
    <scope>NUCLEOTIDE SEQUENCE [LARGE SCALE GENOMIC DNA]</scope>
    <source>
        <strain evidence="4 5">CL02T12C19</strain>
    </source>
</reference>
<name>I9F5Y6_9BACE</name>
<dbReference type="InterPro" id="IPR050179">
    <property type="entry name" value="Trans_hexapeptide_repeat"/>
</dbReference>
<dbReference type="HOGENOM" id="CLU_081811_1_1_10"/>
<keyword evidence="4" id="KW-0808">Transferase</keyword>
<dbReference type="Pfam" id="PF17836">
    <property type="entry name" value="PglD_N"/>
    <property type="match status" value="1"/>
</dbReference>
<dbReference type="Gene3D" id="3.40.50.720">
    <property type="entry name" value="NAD(P)-binding Rossmann-like Domain"/>
    <property type="match status" value="1"/>
</dbReference>
<dbReference type="AlphaFoldDB" id="I9F5Y6"/>
<comment type="caution">
    <text evidence="4">The sequence shown here is derived from an EMBL/GenBank/DDBJ whole genome shotgun (WGS) entry which is preliminary data.</text>
</comment>
<dbReference type="PATRIC" id="fig|997874.3.peg.3537"/>
<keyword evidence="4" id="KW-0012">Acyltransferase</keyword>
<dbReference type="GO" id="GO:0016746">
    <property type="term" value="F:acyltransferase activity"/>
    <property type="evidence" value="ECO:0007669"/>
    <property type="project" value="UniProtKB-KW"/>
</dbReference>
<dbReference type="Proteomes" id="UP000003741">
    <property type="component" value="Unassembled WGS sequence"/>
</dbReference>
<evidence type="ECO:0000313" key="5">
    <source>
        <dbReference type="Proteomes" id="UP000003741"/>
    </source>
</evidence>
<evidence type="ECO:0000259" key="2">
    <source>
        <dbReference type="Pfam" id="PF17836"/>
    </source>
</evidence>
<feature type="domain" description="PglD N-terminal" evidence="2">
    <location>
        <begin position="3"/>
        <end position="74"/>
    </location>
</feature>
<evidence type="ECO:0000313" key="4">
    <source>
        <dbReference type="EMBL" id="EIY28464.1"/>
    </source>
</evidence>
<dbReference type="PANTHER" id="PTHR43300:SF7">
    <property type="entry name" value="UDP-N-ACETYLBACILLOSAMINE N-ACETYLTRANSFERASE"/>
    <property type="match status" value="1"/>
</dbReference>
<protein>
    <submittedName>
        <fullName evidence="4">Sialic acid O-acetyltransferase NeuD family sugar O-acyltransferase</fullName>
    </submittedName>
</protein>
<gene>
    <name evidence="4" type="ORF">HMPREF1062_03449</name>
</gene>
<proteinExistence type="inferred from homology"/>
<sequence>MRRIAIIGSAAFGQQIVDTIENDSIESFEIVGYFDDFAVVGSKIKGYPILGKIDSIVELYHQDRFDCAFIAIGYKHFAFKETVYNKIKNRIPIANIICKTAFIHPTSKIGEGVLIASFAIVNKNATIEDDVCITLRSIVNHDCLVDKHTFFSTSVSTAGNVKIGKRCFVGIGCILSDGISVADDVWLSPGVVLGKDINSPGHYIGYSMKVTKL</sequence>